<name>A0AAW9NML5_9BACI</name>
<dbReference type="EMBL" id="JARNBH010000042">
    <property type="protein sequence ID" value="MEC0276833.1"/>
    <property type="molecule type" value="Genomic_DNA"/>
</dbReference>
<keyword evidence="2" id="KW-1185">Reference proteome</keyword>
<evidence type="ECO:0000313" key="2">
    <source>
        <dbReference type="Proteomes" id="UP001307168"/>
    </source>
</evidence>
<evidence type="ECO:0000313" key="1">
    <source>
        <dbReference type="EMBL" id="MEC0276833.1"/>
    </source>
</evidence>
<proteinExistence type="predicted"/>
<reference evidence="1 2" key="1">
    <citation type="submission" date="2023-03" db="EMBL/GenBank/DDBJ databases">
        <title>Bacillus Genome Sequencing.</title>
        <authorList>
            <person name="Dunlap C."/>
        </authorList>
    </citation>
    <scope>NUCLEOTIDE SEQUENCE [LARGE SCALE GENOMIC DNA]</scope>
    <source>
        <strain evidence="1 2">B-41290</strain>
    </source>
</reference>
<dbReference type="AlphaFoldDB" id="A0AAW9NML5"/>
<dbReference type="Proteomes" id="UP001307168">
    <property type="component" value="Unassembled WGS sequence"/>
</dbReference>
<dbReference type="RefSeq" id="WP_367408374.1">
    <property type="nucleotide sequence ID" value="NZ_JARNBH010000042.1"/>
</dbReference>
<sequence>MTEREVAFCESKREEYIQIIYSKYRGHSKEKRNKLFTTLESWGKVLLMQYYGNPSRDDITQKEQ</sequence>
<gene>
    <name evidence="1" type="ORF">P4706_27985</name>
</gene>
<organism evidence="1 2">
    <name type="scientific">Peribacillus castrilensis</name>
    <dbReference type="NCBI Taxonomy" id="2897690"/>
    <lineage>
        <taxon>Bacteria</taxon>
        <taxon>Bacillati</taxon>
        <taxon>Bacillota</taxon>
        <taxon>Bacilli</taxon>
        <taxon>Bacillales</taxon>
        <taxon>Bacillaceae</taxon>
        <taxon>Peribacillus</taxon>
    </lineage>
</organism>
<comment type="caution">
    <text evidence="1">The sequence shown here is derived from an EMBL/GenBank/DDBJ whole genome shotgun (WGS) entry which is preliminary data.</text>
</comment>
<accession>A0AAW9NML5</accession>
<protein>
    <submittedName>
        <fullName evidence="1">Uncharacterized protein</fullName>
    </submittedName>
</protein>